<dbReference type="PANTHER" id="PTHR30451">
    <property type="entry name" value="OUTER MEMBRANE USHER PROTEIN"/>
    <property type="match status" value="1"/>
</dbReference>
<evidence type="ECO:0000259" key="11">
    <source>
        <dbReference type="Pfam" id="PF13954"/>
    </source>
</evidence>
<dbReference type="InterPro" id="IPR025885">
    <property type="entry name" value="PapC_N"/>
</dbReference>
<dbReference type="GO" id="GO:0015473">
    <property type="term" value="F:fimbrial usher porin activity"/>
    <property type="evidence" value="ECO:0007669"/>
    <property type="project" value="InterPro"/>
</dbReference>
<evidence type="ECO:0000313" key="13">
    <source>
        <dbReference type="Proteomes" id="UP001236270"/>
    </source>
</evidence>
<evidence type="ECO:0000256" key="5">
    <source>
        <dbReference type="ARBA" id="ARBA00022692"/>
    </source>
</evidence>
<dbReference type="PROSITE" id="PS01151">
    <property type="entry name" value="FIMBRIAL_USHER"/>
    <property type="match status" value="1"/>
</dbReference>
<keyword evidence="9" id="KW-1029">Fimbrium biogenesis</keyword>
<evidence type="ECO:0000256" key="1">
    <source>
        <dbReference type="ARBA" id="ARBA00004571"/>
    </source>
</evidence>
<accession>A0AAW8HN93</accession>
<evidence type="ECO:0000256" key="9">
    <source>
        <dbReference type="RuleBase" id="RU003884"/>
    </source>
</evidence>
<keyword evidence="6" id="KW-0732">Signal</keyword>
<dbReference type="Gene3D" id="2.60.40.3110">
    <property type="match status" value="1"/>
</dbReference>
<evidence type="ECO:0000256" key="7">
    <source>
        <dbReference type="ARBA" id="ARBA00023136"/>
    </source>
</evidence>
<keyword evidence="3 9" id="KW-0813">Transport</keyword>
<dbReference type="Pfam" id="PF13954">
    <property type="entry name" value="PapC_N"/>
    <property type="match status" value="1"/>
</dbReference>
<keyword evidence="7 9" id="KW-0472">Membrane</keyword>
<dbReference type="RefSeq" id="WP_225823551.1">
    <property type="nucleotide sequence ID" value="NZ_CBCSIS010000008.1"/>
</dbReference>
<organism evidence="12 13">
    <name type="scientific">Pluralibacter gergoviae</name>
    <name type="common">Enterobacter gergoviae</name>
    <dbReference type="NCBI Taxonomy" id="61647"/>
    <lineage>
        <taxon>Bacteria</taxon>
        <taxon>Pseudomonadati</taxon>
        <taxon>Pseudomonadota</taxon>
        <taxon>Gammaproteobacteria</taxon>
        <taxon>Enterobacterales</taxon>
        <taxon>Enterobacteriaceae</taxon>
        <taxon>Pluralibacter</taxon>
    </lineage>
</organism>
<dbReference type="GO" id="GO:0009279">
    <property type="term" value="C:cell outer membrane"/>
    <property type="evidence" value="ECO:0007669"/>
    <property type="project" value="UniProtKB-SubCell"/>
</dbReference>
<dbReference type="AlphaFoldDB" id="A0AAW8HN93"/>
<dbReference type="PANTHER" id="PTHR30451:SF10">
    <property type="entry name" value="OUTER MEMBRANE USHER PROTEIN YFCU-RELATED"/>
    <property type="match status" value="1"/>
</dbReference>
<dbReference type="Proteomes" id="UP001236270">
    <property type="component" value="Unassembled WGS sequence"/>
</dbReference>
<dbReference type="GeneID" id="61383826"/>
<gene>
    <name evidence="12" type="ORF">RBJ30_13550</name>
</gene>
<comment type="subcellular location">
    <subcellularLocation>
        <location evidence="1 9">Cell outer membrane</location>
        <topology evidence="1 9">Multi-pass membrane protein</topology>
    </subcellularLocation>
</comment>
<comment type="caution">
    <text evidence="12">The sequence shown here is derived from an EMBL/GenBank/DDBJ whole genome shotgun (WGS) entry which is preliminary data.</text>
</comment>
<dbReference type="InterPro" id="IPR018030">
    <property type="entry name" value="Fimbrial_membr_usher_CS"/>
</dbReference>
<dbReference type="InterPro" id="IPR043142">
    <property type="entry name" value="PapC-like_C_sf"/>
</dbReference>
<feature type="domain" description="PapC N-terminal" evidence="11">
    <location>
        <begin position="48"/>
        <end position="193"/>
    </location>
</feature>
<dbReference type="InterPro" id="IPR025949">
    <property type="entry name" value="PapC-like_C"/>
</dbReference>
<dbReference type="Gene3D" id="2.60.40.2610">
    <property type="entry name" value="Outer membrane usher protein FimD, plug domain"/>
    <property type="match status" value="1"/>
</dbReference>
<keyword evidence="4" id="KW-1134">Transmembrane beta strand</keyword>
<dbReference type="EMBL" id="JAVDNV010000009">
    <property type="protein sequence ID" value="MDQ2310111.1"/>
    <property type="molecule type" value="Genomic_DNA"/>
</dbReference>
<evidence type="ECO:0000256" key="6">
    <source>
        <dbReference type="ARBA" id="ARBA00022729"/>
    </source>
</evidence>
<dbReference type="Pfam" id="PF00577">
    <property type="entry name" value="Usher"/>
    <property type="match status" value="1"/>
</dbReference>
<protein>
    <submittedName>
        <fullName evidence="12">Outer membrane usher protein</fullName>
    </submittedName>
</protein>
<comment type="similarity">
    <text evidence="2 9">Belongs to the fimbrial export usher family.</text>
</comment>
<feature type="domain" description="PapC-like C-terminal" evidence="10">
    <location>
        <begin position="769"/>
        <end position="824"/>
    </location>
</feature>
<evidence type="ECO:0000256" key="8">
    <source>
        <dbReference type="ARBA" id="ARBA00023237"/>
    </source>
</evidence>
<evidence type="ECO:0000256" key="3">
    <source>
        <dbReference type="ARBA" id="ARBA00022448"/>
    </source>
</evidence>
<reference evidence="12" key="1">
    <citation type="submission" date="2023-08" db="EMBL/GenBank/DDBJ databases">
        <title>WGS of pathogenic bacterial species, Los Angeles County Public Health Laboratories.</title>
        <authorList>
            <person name="Garrigues J.M."/>
            <person name="Green N.M."/>
        </authorList>
    </citation>
    <scope>NUCLEOTIDE SEQUENCE</scope>
    <source>
        <strain evidence="12">LACPHL-BACT-2023-00068</strain>
    </source>
</reference>
<evidence type="ECO:0000259" key="10">
    <source>
        <dbReference type="Pfam" id="PF13953"/>
    </source>
</evidence>
<dbReference type="Pfam" id="PF13953">
    <property type="entry name" value="PapC_C"/>
    <property type="match status" value="1"/>
</dbReference>
<name>A0AAW8HN93_PLUGE</name>
<dbReference type="SUPFAM" id="SSF141729">
    <property type="entry name" value="FimD N-terminal domain-like"/>
    <property type="match status" value="1"/>
</dbReference>
<dbReference type="NCBIfam" id="NF011812">
    <property type="entry name" value="PRK15284.1"/>
    <property type="match status" value="1"/>
</dbReference>
<dbReference type="InterPro" id="IPR000015">
    <property type="entry name" value="Fimb_usher"/>
</dbReference>
<evidence type="ECO:0000256" key="2">
    <source>
        <dbReference type="ARBA" id="ARBA00008064"/>
    </source>
</evidence>
<keyword evidence="8 9" id="KW-0998">Cell outer membrane</keyword>
<dbReference type="Gene3D" id="3.10.20.410">
    <property type="match status" value="1"/>
</dbReference>
<evidence type="ECO:0000256" key="4">
    <source>
        <dbReference type="ARBA" id="ARBA00022452"/>
    </source>
</evidence>
<dbReference type="Gene3D" id="2.60.40.2070">
    <property type="match status" value="1"/>
</dbReference>
<dbReference type="InterPro" id="IPR042186">
    <property type="entry name" value="FimD_plug_dom"/>
</dbReference>
<evidence type="ECO:0000313" key="12">
    <source>
        <dbReference type="EMBL" id="MDQ2310111.1"/>
    </source>
</evidence>
<dbReference type="InterPro" id="IPR037224">
    <property type="entry name" value="PapC_N_sf"/>
</dbReference>
<dbReference type="GO" id="GO:0009297">
    <property type="term" value="P:pilus assembly"/>
    <property type="evidence" value="ECO:0007669"/>
    <property type="project" value="InterPro"/>
</dbReference>
<proteinExistence type="inferred from homology"/>
<keyword evidence="5 9" id="KW-0812">Transmembrane</keyword>
<sequence>MSNMFCLRQRQRENHRRRRAVLAPPVAATLLILIAGQANGAGRGGYVQFNADILDVKDRSHINLGQFSRAGYLMPGLYQLTVRINQAELPERSITFMPPDDAPQGSSPCLTQDLVSAIGLTARAMGQLRWWHKGACLDIKSLPGMQTRADLGSGTLYISVPRKWLEYTSDNWDPPSRWDDGVPGILADYDINALSMRSASDNATQSASGNGTVGVNAGPWRLRADWQAQYQHRAGRARQNWRWSRYYLFRAITSLSAKLVLGENYLDSTLFDSFLFTGASLASDDAQLPPNLRGYAPEVSGVAKTNAKVTVSQRGRVLYETTVAAGPFRIQDLNDAFTGTLDVRVEEQDGSVHTFQVETANIPYLTRPGTVRYKISSGKPSDYDRRSRGPLFTAGEFSWGINNGWSLYGGGLGAEGYTSEALGIGRDLLAFGAVSADVTYARATLPQGEIRQGSAWRLSYAKRFADYDSQITFAGYRFSERRYMTVPQFLSARYQHSADPGSSKQRYTLSFNKQFRALNLSTYITYSHQSYWDRPASDTWNVSLSDYFSAGNIKDVSLTLSGYRSQYEGKNDDGLYLSLTIPWGSGSTLSYSGQFGAGESQHDVRYFARPDSNNDYSLSAGTTSRGKSTASAWITHEGDIAEISANASATGGRYSAIGFSLHGGLTATAQGAALHRTVSPGGSRMMVDTGGVSGVPVRGSAALTRSNMFGKAVISDISSYYRSSINIDLNRLPDNMEATRSVVQDTLTEGAIGYRRFGVLSGRKSMAVIRLADGGVPPFGAAIANRDGIQTGIVGDDGTVWLAGIVPDASMNVRWDETTKCRIRLPRVLPPSPLRLVCRA</sequence>